<dbReference type="InterPro" id="IPR008920">
    <property type="entry name" value="TF_FadR/GntR_C"/>
</dbReference>
<dbReference type="AlphaFoldDB" id="A0A7Y0HF65"/>
<dbReference type="Pfam" id="PF00392">
    <property type="entry name" value="GntR"/>
    <property type="match status" value="2"/>
</dbReference>
<keyword evidence="3" id="KW-0804">Transcription</keyword>
<accession>A0A7Y0HF65</accession>
<dbReference type="PRINTS" id="PR00035">
    <property type="entry name" value="HTHGNTR"/>
</dbReference>
<dbReference type="Proteomes" id="UP000539372">
    <property type="component" value="Unassembled WGS sequence"/>
</dbReference>
<dbReference type="GO" id="GO:0003700">
    <property type="term" value="F:DNA-binding transcription factor activity"/>
    <property type="evidence" value="ECO:0007669"/>
    <property type="project" value="InterPro"/>
</dbReference>
<proteinExistence type="predicted"/>
<keyword evidence="1" id="KW-0805">Transcription regulation</keyword>
<dbReference type="SMART" id="SM00345">
    <property type="entry name" value="HTH_GNTR"/>
    <property type="match status" value="2"/>
</dbReference>
<keyword evidence="6" id="KW-1185">Reference proteome</keyword>
<evidence type="ECO:0000313" key="5">
    <source>
        <dbReference type="EMBL" id="NMM43642.1"/>
    </source>
</evidence>
<evidence type="ECO:0000256" key="3">
    <source>
        <dbReference type="ARBA" id="ARBA00023163"/>
    </source>
</evidence>
<name>A0A7Y0HF65_9PROT</name>
<dbReference type="SUPFAM" id="SSF46785">
    <property type="entry name" value="Winged helix' DNA-binding domain"/>
    <property type="match status" value="2"/>
</dbReference>
<dbReference type="RefSeq" id="WP_169623905.1">
    <property type="nucleotide sequence ID" value="NZ_JABBNT010000001.1"/>
</dbReference>
<gene>
    <name evidence="5" type="ORF">HH303_04075</name>
</gene>
<dbReference type="Gene3D" id="1.10.10.10">
    <property type="entry name" value="Winged helix-like DNA-binding domain superfamily/Winged helix DNA-binding domain"/>
    <property type="match status" value="2"/>
</dbReference>
<dbReference type="GO" id="GO:0003677">
    <property type="term" value="F:DNA binding"/>
    <property type="evidence" value="ECO:0007669"/>
    <property type="project" value="UniProtKB-KW"/>
</dbReference>
<organism evidence="5 6">
    <name type="scientific">Pacificispira spongiicola</name>
    <dbReference type="NCBI Taxonomy" id="2729598"/>
    <lineage>
        <taxon>Bacteria</taxon>
        <taxon>Pseudomonadati</taxon>
        <taxon>Pseudomonadota</taxon>
        <taxon>Alphaproteobacteria</taxon>
        <taxon>Rhodospirillales</taxon>
        <taxon>Rhodospirillaceae</taxon>
        <taxon>Pacificispira</taxon>
    </lineage>
</organism>
<dbReference type="InterPro" id="IPR000524">
    <property type="entry name" value="Tscrpt_reg_HTH_GntR"/>
</dbReference>
<dbReference type="InterPro" id="IPR036388">
    <property type="entry name" value="WH-like_DNA-bd_sf"/>
</dbReference>
<evidence type="ECO:0000256" key="2">
    <source>
        <dbReference type="ARBA" id="ARBA00023125"/>
    </source>
</evidence>
<evidence type="ECO:0000256" key="1">
    <source>
        <dbReference type="ARBA" id="ARBA00023015"/>
    </source>
</evidence>
<dbReference type="InterPro" id="IPR036390">
    <property type="entry name" value="WH_DNA-bd_sf"/>
</dbReference>
<dbReference type="Gene3D" id="1.20.120.530">
    <property type="entry name" value="GntR ligand-binding domain-like"/>
    <property type="match status" value="1"/>
</dbReference>
<dbReference type="PROSITE" id="PS50949">
    <property type="entry name" value="HTH_GNTR"/>
    <property type="match status" value="1"/>
</dbReference>
<feature type="domain" description="HTH gntR-type" evidence="4">
    <location>
        <begin position="82"/>
        <end position="149"/>
    </location>
</feature>
<comment type="caution">
    <text evidence="5">The sequence shown here is derived from an EMBL/GenBank/DDBJ whole genome shotgun (WGS) entry which is preliminary data.</text>
</comment>
<dbReference type="Pfam" id="PF07729">
    <property type="entry name" value="FCD"/>
    <property type="match status" value="1"/>
</dbReference>
<evidence type="ECO:0000313" key="6">
    <source>
        <dbReference type="Proteomes" id="UP000539372"/>
    </source>
</evidence>
<reference evidence="5 6" key="1">
    <citation type="submission" date="2020-04" db="EMBL/GenBank/DDBJ databases">
        <title>Rhodospirillaceae bacterium KN72 isolated from deep sea.</title>
        <authorList>
            <person name="Zhang D.-C."/>
        </authorList>
    </citation>
    <scope>NUCLEOTIDE SEQUENCE [LARGE SCALE GENOMIC DNA]</scope>
    <source>
        <strain evidence="5 6">KN72</strain>
    </source>
</reference>
<dbReference type="InterPro" id="IPR011711">
    <property type="entry name" value="GntR_C"/>
</dbReference>
<dbReference type="SMART" id="SM00895">
    <property type="entry name" value="FCD"/>
    <property type="match status" value="1"/>
</dbReference>
<protein>
    <submittedName>
        <fullName evidence="5">GntR family transcriptional regulator</fullName>
    </submittedName>
</protein>
<dbReference type="EMBL" id="JABBNT010000001">
    <property type="protein sequence ID" value="NMM43642.1"/>
    <property type="molecule type" value="Genomic_DNA"/>
</dbReference>
<dbReference type="PANTHER" id="PTHR43537">
    <property type="entry name" value="TRANSCRIPTIONAL REGULATOR, GNTR FAMILY"/>
    <property type="match status" value="1"/>
</dbReference>
<dbReference type="PANTHER" id="PTHR43537:SF51">
    <property type="entry name" value="HTH-TYPE TRANSCRIPTIONAL REGULATOR LGOR-RELATED"/>
    <property type="match status" value="1"/>
</dbReference>
<keyword evidence="2" id="KW-0238">DNA-binding</keyword>
<dbReference type="SUPFAM" id="SSF48008">
    <property type="entry name" value="GntR ligand-binding domain-like"/>
    <property type="match status" value="1"/>
</dbReference>
<evidence type="ECO:0000259" key="4">
    <source>
        <dbReference type="PROSITE" id="PS50949"/>
    </source>
</evidence>
<sequence>MKTDTVFKRAFNDALDLVASLPERESLPSESALSTQLGVSRTTVRKVLAELQERGVVSGVGRHWIVQAQAAPADRFPETETVPTAAQVERRFMEWMLRDNARPGTVINELELARQFGVATTGIREFLNRFQSFGLIEKRPNTGWVFNGFTTEFALELFEIREMFELRSARTFVVLPQSSPLWRQLETLRDEHEDLLREIDRRYHDFSELDSRFHSLINAASPNRFIEGFYDIITVIFHYHYQWNKQDERQRNEVAIREHLTYLDALLRRDADAVEAACRAHLKSARETLLRSTSEPGPAGGKA</sequence>